<dbReference type="CDD" id="cd00093">
    <property type="entry name" value="HTH_XRE"/>
    <property type="match status" value="1"/>
</dbReference>
<organism evidence="2 3">
    <name type="scientific">Kaistia hirudinis</name>
    <dbReference type="NCBI Taxonomy" id="1293440"/>
    <lineage>
        <taxon>Bacteria</taxon>
        <taxon>Pseudomonadati</taxon>
        <taxon>Pseudomonadota</taxon>
        <taxon>Alphaproteobacteria</taxon>
        <taxon>Hyphomicrobiales</taxon>
        <taxon>Kaistiaceae</taxon>
        <taxon>Kaistia</taxon>
    </lineage>
</organism>
<reference evidence="2 3" key="1">
    <citation type="submission" date="2020-08" db="EMBL/GenBank/DDBJ databases">
        <title>Genomic Encyclopedia of Type Strains, Phase IV (KMG-IV): sequencing the most valuable type-strain genomes for metagenomic binning, comparative biology and taxonomic classification.</title>
        <authorList>
            <person name="Goeker M."/>
        </authorList>
    </citation>
    <scope>NUCLEOTIDE SEQUENCE [LARGE SCALE GENOMIC DNA]</scope>
    <source>
        <strain evidence="2 3">DSM 25966</strain>
    </source>
</reference>
<dbReference type="GO" id="GO:0003677">
    <property type="term" value="F:DNA binding"/>
    <property type="evidence" value="ECO:0007669"/>
    <property type="project" value="UniProtKB-KW"/>
</dbReference>
<evidence type="ECO:0000313" key="3">
    <source>
        <dbReference type="Proteomes" id="UP000553963"/>
    </source>
</evidence>
<dbReference type="PROSITE" id="PS50943">
    <property type="entry name" value="HTH_CROC1"/>
    <property type="match status" value="1"/>
</dbReference>
<protein>
    <submittedName>
        <fullName evidence="2">DNA-binding XRE family transcriptional regulator</fullName>
    </submittedName>
</protein>
<proteinExistence type="predicted"/>
<gene>
    <name evidence="2" type="ORF">GGR25_004653</name>
</gene>
<dbReference type="AlphaFoldDB" id="A0A840AT52"/>
<keyword evidence="3" id="KW-1185">Reference proteome</keyword>
<dbReference type="InterPro" id="IPR010982">
    <property type="entry name" value="Lambda_DNA-bd_dom_sf"/>
</dbReference>
<sequence length="91" mass="9387">MMSFVDVPTTTVVEGDTDPALADRVMAGRLQGVSALQALREARALSTTTLARLSGVAHDEIVAAESGKPIGVVERQALAAALDVPADMIKA</sequence>
<evidence type="ECO:0000313" key="2">
    <source>
        <dbReference type="EMBL" id="MBB3933580.1"/>
    </source>
</evidence>
<dbReference type="SUPFAM" id="SSF47413">
    <property type="entry name" value="lambda repressor-like DNA-binding domains"/>
    <property type="match status" value="1"/>
</dbReference>
<comment type="caution">
    <text evidence="2">The sequence shown here is derived from an EMBL/GenBank/DDBJ whole genome shotgun (WGS) entry which is preliminary data.</text>
</comment>
<name>A0A840AT52_9HYPH</name>
<dbReference type="Gene3D" id="1.10.260.40">
    <property type="entry name" value="lambda repressor-like DNA-binding domains"/>
    <property type="match status" value="1"/>
</dbReference>
<evidence type="ECO:0000259" key="1">
    <source>
        <dbReference type="PROSITE" id="PS50943"/>
    </source>
</evidence>
<accession>A0A840AT52</accession>
<keyword evidence="2" id="KW-0238">DNA-binding</keyword>
<dbReference type="Proteomes" id="UP000553963">
    <property type="component" value="Unassembled WGS sequence"/>
</dbReference>
<dbReference type="EMBL" id="JACIDS010000006">
    <property type="protein sequence ID" value="MBB3933580.1"/>
    <property type="molecule type" value="Genomic_DNA"/>
</dbReference>
<dbReference type="InterPro" id="IPR001387">
    <property type="entry name" value="Cro/C1-type_HTH"/>
</dbReference>
<feature type="domain" description="HTH cro/C1-type" evidence="1">
    <location>
        <begin position="36"/>
        <end position="89"/>
    </location>
</feature>